<comment type="caution">
    <text evidence="1">The sequence shown here is derived from an EMBL/GenBank/DDBJ whole genome shotgun (WGS) entry which is preliminary data.</text>
</comment>
<name>A0A232FNX0_9HYME</name>
<accession>A0A232FNX0</accession>
<keyword evidence="2" id="KW-1185">Reference proteome</keyword>
<dbReference type="GO" id="GO:0003676">
    <property type="term" value="F:nucleic acid binding"/>
    <property type="evidence" value="ECO:0007669"/>
    <property type="project" value="InterPro"/>
</dbReference>
<proteinExistence type="predicted"/>
<gene>
    <name evidence="1" type="ORF">TSAR_008014</name>
</gene>
<protein>
    <submittedName>
        <fullName evidence="1">Uncharacterized protein</fullName>
    </submittedName>
</protein>
<dbReference type="EMBL" id="NNAY01000004">
    <property type="protein sequence ID" value="OXU32220.1"/>
    <property type="molecule type" value="Genomic_DNA"/>
</dbReference>
<dbReference type="AlphaFoldDB" id="A0A232FNX0"/>
<dbReference type="InterPro" id="IPR036397">
    <property type="entry name" value="RNaseH_sf"/>
</dbReference>
<reference evidence="1 2" key="1">
    <citation type="journal article" date="2017" name="Curr. Biol.">
        <title>The Evolution of Venom by Co-option of Single-Copy Genes.</title>
        <authorList>
            <person name="Martinson E.O."/>
            <person name="Mrinalini"/>
            <person name="Kelkar Y.D."/>
            <person name="Chang C.H."/>
            <person name="Werren J.H."/>
        </authorList>
    </citation>
    <scope>NUCLEOTIDE SEQUENCE [LARGE SCALE GENOMIC DNA]</scope>
    <source>
        <strain evidence="1 2">Alberta</strain>
        <tissue evidence="1">Whole body</tissue>
    </source>
</reference>
<dbReference type="Gene3D" id="3.30.420.10">
    <property type="entry name" value="Ribonuclease H-like superfamily/Ribonuclease H"/>
    <property type="match status" value="1"/>
</dbReference>
<evidence type="ECO:0000313" key="1">
    <source>
        <dbReference type="EMBL" id="OXU32220.1"/>
    </source>
</evidence>
<evidence type="ECO:0000313" key="2">
    <source>
        <dbReference type="Proteomes" id="UP000215335"/>
    </source>
</evidence>
<organism evidence="1 2">
    <name type="scientific">Trichomalopsis sarcophagae</name>
    <dbReference type="NCBI Taxonomy" id="543379"/>
    <lineage>
        <taxon>Eukaryota</taxon>
        <taxon>Metazoa</taxon>
        <taxon>Ecdysozoa</taxon>
        <taxon>Arthropoda</taxon>
        <taxon>Hexapoda</taxon>
        <taxon>Insecta</taxon>
        <taxon>Pterygota</taxon>
        <taxon>Neoptera</taxon>
        <taxon>Endopterygota</taxon>
        <taxon>Hymenoptera</taxon>
        <taxon>Apocrita</taxon>
        <taxon>Proctotrupomorpha</taxon>
        <taxon>Chalcidoidea</taxon>
        <taxon>Pteromalidae</taxon>
        <taxon>Pteromalinae</taxon>
        <taxon>Trichomalopsis</taxon>
    </lineage>
</organism>
<dbReference type="Proteomes" id="UP000215335">
    <property type="component" value="Unassembled WGS sequence"/>
</dbReference>
<sequence length="214" mass="24307">MFLCTLSISRTEITRDCFFAKILSNKCSLTAKAIKDHLIHIAKHPPKDDSVFANCIASTSEYSAYSMRDDKYTMYIQEYKTLITPITCTSKCKDPNDIVNKLSKKNAYTIYTDGSKVKDNLYNDSARICPDLDICIQRSLNKKTSVYTAECIALDDAFEIAVSNRDKKFLTSEGIRGNEKVDQHGKIATCTKFLERNQVPYTDLKESFKKDLNS</sequence>